<reference evidence="2" key="1">
    <citation type="journal article" date="2019" name="Int. J. Syst. Evol. Microbiol.">
        <title>The Global Catalogue of Microorganisms (GCM) 10K type strain sequencing project: providing services to taxonomists for standard genome sequencing and annotation.</title>
        <authorList>
            <consortium name="The Broad Institute Genomics Platform"/>
            <consortium name="The Broad Institute Genome Sequencing Center for Infectious Disease"/>
            <person name="Wu L."/>
            <person name="Ma J."/>
        </authorList>
    </citation>
    <scope>NUCLEOTIDE SEQUENCE [LARGE SCALE GENOMIC DNA]</scope>
    <source>
        <strain evidence="2">S1</strain>
    </source>
</reference>
<proteinExistence type="predicted"/>
<sequence length="67" mass="8316">MSTNDYLKFLVQEMVKYMDTPREERRQARTLRREQRMHWTYRFFGMIPFGMKMFVGQQKKRFKGGSQ</sequence>
<keyword evidence="2" id="KW-1185">Reference proteome</keyword>
<accession>A0ABW4C7S1</accession>
<dbReference type="Pfam" id="PF14038">
    <property type="entry name" value="YqzE"/>
    <property type="match status" value="1"/>
</dbReference>
<protein>
    <submittedName>
        <fullName evidence="1">YqzE family protein</fullName>
    </submittedName>
</protein>
<dbReference type="EMBL" id="JBHTNU010000005">
    <property type="protein sequence ID" value="MFD1426787.1"/>
    <property type="molecule type" value="Genomic_DNA"/>
</dbReference>
<evidence type="ECO:0000313" key="2">
    <source>
        <dbReference type="Proteomes" id="UP001597282"/>
    </source>
</evidence>
<gene>
    <name evidence="1" type="ORF">ACFQ4Y_07540</name>
</gene>
<comment type="caution">
    <text evidence="1">The sequence shown here is derived from an EMBL/GenBank/DDBJ whole genome shotgun (WGS) entry which is preliminary data.</text>
</comment>
<dbReference type="InterPro" id="IPR025622">
    <property type="entry name" value="YqzE"/>
</dbReference>
<name>A0ABW4C7S1_9BACL</name>
<organism evidence="1 2">
    <name type="scientific">Kroppenstedtia sanguinis</name>
    <dbReference type="NCBI Taxonomy" id="1380684"/>
    <lineage>
        <taxon>Bacteria</taxon>
        <taxon>Bacillati</taxon>
        <taxon>Bacillota</taxon>
        <taxon>Bacilli</taxon>
        <taxon>Bacillales</taxon>
        <taxon>Thermoactinomycetaceae</taxon>
        <taxon>Kroppenstedtia</taxon>
    </lineage>
</organism>
<dbReference type="Proteomes" id="UP001597282">
    <property type="component" value="Unassembled WGS sequence"/>
</dbReference>
<evidence type="ECO:0000313" key="1">
    <source>
        <dbReference type="EMBL" id="MFD1426787.1"/>
    </source>
</evidence>
<dbReference type="RefSeq" id="WP_380164190.1">
    <property type="nucleotide sequence ID" value="NZ_JBHTNU010000005.1"/>
</dbReference>